<feature type="compositionally biased region" description="Gly residues" evidence="1">
    <location>
        <begin position="473"/>
        <end position="484"/>
    </location>
</feature>
<dbReference type="VEuPathDB" id="CryptoDB:Cvel_5585"/>
<reference evidence="2" key="1">
    <citation type="submission" date="2014-11" db="EMBL/GenBank/DDBJ databases">
        <authorList>
            <person name="Otto D Thomas"/>
            <person name="Naeem Raeece"/>
        </authorList>
    </citation>
    <scope>NUCLEOTIDE SEQUENCE</scope>
</reference>
<feature type="region of interest" description="Disordered" evidence="1">
    <location>
        <begin position="353"/>
        <end position="517"/>
    </location>
</feature>
<evidence type="ECO:0008006" key="3">
    <source>
        <dbReference type="Google" id="ProtNLM"/>
    </source>
</evidence>
<dbReference type="Gene3D" id="3.30.710.10">
    <property type="entry name" value="Potassium Channel Kv1.1, Chain A"/>
    <property type="match status" value="1"/>
</dbReference>
<dbReference type="InterPro" id="IPR011333">
    <property type="entry name" value="SKP1/BTB/POZ_sf"/>
</dbReference>
<evidence type="ECO:0000313" key="2">
    <source>
        <dbReference type="EMBL" id="CEM37707.1"/>
    </source>
</evidence>
<dbReference type="AlphaFoldDB" id="A0A0G4H258"/>
<dbReference type="PhylomeDB" id="A0A0G4H258"/>
<dbReference type="EMBL" id="CDMZ01001798">
    <property type="protein sequence ID" value="CEM37707.1"/>
    <property type="molecule type" value="Genomic_DNA"/>
</dbReference>
<protein>
    <recommendedName>
        <fullName evidence="3">Potassium channel tetramerisation-type BTB domain-containing protein</fullName>
    </recommendedName>
</protein>
<feature type="compositionally biased region" description="Gly residues" evidence="1">
    <location>
        <begin position="447"/>
        <end position="465"/>
    </location>
</feature>
<evidence type="ECO:0000256" key="1">
    <source>
        <dbReference type="SAM" id="MobiDB-lite"/>
    </source>
</evidence>
<sequence length="517" mass="56852">MPSGQHQINFDEHKRRLKRSVDAAEAAIVHRYAELEGRAKMYDRLKKDFDSNFCGDPDEVVQLNVGGTPISDKRGVFTQFKQSGMAALFSGRYDKEMDRDSTGALFLDLDPHAFNSLKEYLAAIKNGRAQVGKTPLMAPEEQHPNVDALIDHFKLRGYLTGQVSDETVAKYKRERRQTMDAASLNPSLEEIAERSQYLGSVIEAFTDMMRTIFQQEKMVAKLEESSDMEHVLEFDGAFAQLYKKKPEDPIEYVNSLDTQFLVKKSTFKLSPFLSGLQRNGKGEVILTNPGSIVNKVLEYLRRRKIKMDDSHVGELMIDEREFNFFNATMKSFGILEDLQKRAKIVQIASNPRPLPLTLDRSRAVRGHDERGGRQGASPSGPQGAIQERYDEWDDPSYGRGGNRFAAPTPPPGGAAGMGSGYPSGYPDRPSSSQGRGGGYPGYDSPHGYGGGGPGPGYGPGPGGYGDPSMMMQGGYGGRGGGGPPMEGLPPGWSPAQWAAYQESKKEMRAAKKGGKKK</sequence>
<organism evidence="2">
    <name type="scientific">Chromera velia CCMP2878</name>
    <dbReference type="NCBI Taxonomy" id="1169474"/>
    <lineage>
        <taxon>Eukaryota</taxon>
        <taxon>Sar</taxon>
        <taxon>Alveolata</taxon>
        <taxon>Colpodellida</taxon>
        <taxon>Chromeraceae</taxon>
        <taxon>Chromera</taxon>
    </lineage>
</organism>
<accession>A0A0G4H258</accession>
<dbReference type="SUPFAM" id="SSF54695">
    <property type="entry name" value="POZ domain"/>
    <property type="match status" value="1"/>
</dbReference>
<proteinExistence type="predicted"/>
<name>A0A0G4H258_9ALVE</name>
<gene>
    <name evidence="2" type="ORF">Cvel_5585</name>
</gene>
<feature type="compositionally biased region" description="Basic and acidic residues" evidence="1">
    <location>
        <begin position="359"/>
        <end position="372"/>
    </location>
</feature>